<dbReference type="GO" id="GO:0005667">
    <property type="term" value="C:transcription regulator complex"/>
    <property type="evidence" value="ECO:0007669"/>
    <property type="project" value="TreeGrafter"/>
</dbReference>
<dbReference type="PROSITE" id="PS51029">
    <property type="entry name" value="MADF"/>
    <property type="match status" value="1"/>
</dbReference>
<organism evidence="2">
    <name type="scientific">Timema monikensis</name>
    <dbReference type="NCBI Taxonomy" id="170555"/>
    <lineage>
        <taxon>Eukaryota</taxon>
        <taxon>Metazoa</taxon>
        <taxon>Ecdysozoa</taxon>
        <taxon>Arthropoda</taxon>
        <taxon>Hexapoda</taxon>
        <taxon>Insecta</taxon>
        <taxon>Pterygota</taxon>
        <taxon>Neoptera</taxon>
        <taxon>Polyneoptera</taxon>
        <taxon>Phasmatodea</taxon>
        <taxon>Timematodea</taxon>
        <taxon>Timematoidea</taxon>
        <taxon>Timematidae</taxon>
        <taxon>Timema</taxon>
    </lineage>
</organism>
<reference evidence="2" key="1">
    <citation type="submission" date="2020-11" db="EMBL/GenBank/DDBJ databases">
        <authorList>
            <person name="Tran Van P."/>
        </authorList>
    </citation>
    <scope>NUCLEOTIDE SEQUENCE</scope>
</reference>
<proteinExistence type="predicted"/>
<dbReference type="PANTHER" id="PTHR12243:SF67">
    <property type="entry name" value="COREPRESSOR OF PANGOLIN, ISOFORM A-RELATED"/>
    <property type="match status" value="1"/>
</dbReference>
<evidence type="ECO:0000259" key="1">
    <source>
        <dbReference type="PROSITE" id="PS51029"/>
    </source>
</evidence>
<dbReference type="InterPro" id="IPR039353">
    <property type="entry name" value="TF_Adf1"/>
</dbReference>
<dbReference type="PANTHER" id="PTHR12243">
    <property type="entry name" value="MADF DOMAIN TRANSCRIPTION FACTOR"/>
    <property type="match status" value="1"/>
</dbReference>
<accession>A0A7R9HJV0</accession>
<feature type="domain" description="MADF" evidence="1">
    <location>
        <begin position="212"/>
        <end position="303"/>
    </location>
</feature>
<name>A0A7R9HJV0_9NEOP</name>
<sequence>MATSTFVKRGFPQWRGGENHAQYSMATGSFMERSSFFNDVIEKRDNLLSLSQLPVIFCTKAKGAHRKSFSTPSRQTLFGVYEIQSVKLGVLHHVGAVKAAEGEVLESRGAIQRWCGEEVTLYIFLPGKRPMSDPRCLRGELDVRRARQRVLTRIQMILYRSVTFEYSLKYPGRLKTMVNGRWHCPSNFGPTRLVASRTLQPRTGLRVMSEDAFVSVVEQYPIIYDKSRPDYKNIAKKDNAWGSIAEIMNCSVEHCQKTWGSLVAKYRRERKQKNTPPTSGSAYTKKTEWPLFEALNFMDKHIQMRRTFTNVNIPNKLDGNTSSNETPEENVEITPHCEPLIQSETPQIPREFQRSNTLSSQTVKILFY</sequence>
<dbReference type="GO" id="GO:0006357">
    <property type="term" value="P:regulation of transcription by RNA polymerase II"/>
    <property type="evidence" value="ECO:0007669"/>
    <property type="project" value="TreeGrafter"/>
</dbReference>
<evidence type="ECO:0000313" key="2">
    <source>
        <dbReference type="EMBL" id="CAD7424996.1"/>
    </source>
</evidence>
<dbReference type="EMBL" id="OB792865">
    <property type="protein sequence ID" value="CAD7424996.1"/>
    <property type="molecule type" value="Genomic_DNA"/>
</dbReference>
<dbReference type="GO" id="GO:0005634">
    <property type="term" value="C:nucleus"/>
    <property type="evidence" value="ECO:0007669"/>
    <property type="project" value="TreeGrafter"/>
</dbReference>
<protein>
    <recommendedName>
        <fullName evidence="1">MADF domain-containing protein</fullName>
    </recommendedName>
</protein>
<dbReference type="AlphaFoldDB" id="A0A7R9HJV0"/>
<dbReference type="SMART" id="SM00595">
    <property type="entry name" value="MADF"/>
    <property type="match status" value="1"/>
</dbReference>
<dbReference type="InterPro" id="IPR006578">
    <property type="entry name" value="MADF-dom"/>
</dbReference>
<gene>
    <name evidence="2" type="ORF">TMSB3V08_LOCUS1921</name>
</gene>
<dbReference type="Pfam" id="PF10545">
    <property type="entry name" value="MADF_DNA_bdg"/>
    <property type="match status" value="1"/>
</dbReference>